<dbReference type="Pfam" id="PF00534">
    <property type="entry name" value="Glycos_transf_1"/>
    <property type="match status" value="1"/>
</dbReference>
<evidence type="ECO:0000259" key="2">
    <source>
        <dbReference type="Pfam" id="PF13439"/>
    </source>
</evidence>
<dbReference type="InterPro" id="IPR001296">
    <property type="entry name" value="Glyco_trans_1"/>
</dbReference>
<dbReference type="RefSeq" id="WP_218250895.1">
    <property type="nucleotide sequence ID" value="NZ_JABXWD010000015.1"/>
</dbReference>
<evidence type="ECO:0000259" key="1">
    <source>
        <dbReference type="Pfam" id="PF00534"/>
    </source>
</evidence>
<comment type="caution">
    <text evidence="3">The sequence shown here is derived from an EMBL/GenBank/DDBJ whole genome shotgun (WGS) entry which is preliminary data.</text>
</comment>
<dbReference type="Proteomes" id="UP001196980">
    <property type="component" value="Unassembled WGS sequence"/>
</dbReference>
<protein>
    <submittedName>
        <fullName evidence="3">Glycosyltransferase family 4 protein</fullName>
    </submittedName>
</protein>
<accession>A0ABS6RUH5</accession>
<feature type="domain" description="Glycosyl transferase family 1" evidence="1">
    <location>
        <begin position="209"/>
        <end position="361"/>
    </location>
</feature>
<evidence type="ECO:0000313" key="4">
    <source>
        <dbReference type="Proteomes" id="UP001196980"/>
    </source>
</evidence>
<dbReference type="PANTHER" id="PTHR12526">
    <property type="entry name" value="GLYCOSYLTRANSFERASE"/>
    <property type="match status" value="1"/>
</dbReference>
<name>A0ABS6RUH5_9BACT</name>
<dbReference type="EMBL" id="JABXWD010000015">
    <property type="protein sequence ID" value="MBV6340277.1"/>
    <property type="molecule type" value="Genomic_DNA"/>
</dbReference>
<sequence>MTIFYPVPEFICATQARFIQIMNTANSIARAGHVVKLLCGRQLGQHAEDIFRYYDLHPHPNIELVFLPIVRRNISWLPFSFGMLFKFTLFFYLLLHTGSGVIFVRHPKLAAFLLRIKSLVRMPVVFEAHEIFHRTTERPKKQHRLKKTESYIYGNADGVITISNLLREELLLLFQLHDKPIVTIPNAVRSEILNTADAVGAGTAVKDGLLYAGGLYPWKGVDVLIKAMAFIPGEVLTIVGGGDRLDELKQLAADIGVAERIVFTGYVEQSQLVGYLSRARIAIIPNILHKPSIHSSPLKMFEFMALGLPIVASNIPGITDVLTDKVNVLLFEPGNVMQLATSVRHLIDNPAYAAEIATNAKTLAGDYTYDKRATQIMDFITSVVERGTTHQ</sequence>
<dbReference type="InterPro" id="IPR028098">
    <property type="entry name" value="Glyco_trans_4-like_N"/>
</dbReference>
<gene>
    <name evidence="3" type="ORF">HWQ67_01635</name>
</gene>
<keyword evidence="4" id="KW-1185">Reference proteome</keyword>
<evidence type="ECO:0000313" key="3">
    <source>
        <dbReference type="EMBL" id="MBV6340277.1"/>
    </source>
</evidence>
<proteinExistence type="predicted"/>
<dbReference type="Pfam" id="PF13439">
    <property type="entry name" value="Glyco_transf_4"/>
    <property type="match status" value="1"/>
</dbReference>
<reference evidence="3 4" key="1">
    <citation type="journal article" date="2020" name="J Geophys Res Biogeosci">
        <title>Magnetotaxis as an Adaptation to Enable Bacterial Shuttling of Microbial Sulfur and Sulfur Cycling Across Aquatic Oxic#Anoxic Interfaces.</title>
        <authorList>
            <person name="Li J."/>
            <person name="Liu P."/>
            <person name="Wang J."/>
            <person name="Roberts A.P."/>
            <person name="Pan Y."/>
        </authorList>
    </citation>
    <scope>NUCLEOTIDE SEQUENCE [LARGE SCALE GENOMIC DNA]</scope>
    <source>
        <strain evidence="3 4">MYR-1_YQ</strain>
    </source>
</reference>
<organism evidence="3 4">
    <name type="scientific">Candidatus Magnetobacterium casense</name>
    <dbReference type="NCBI Taxonomy" id="1455061"/>
    <lineage>
        <taxon>Bacteria</taxon>
        <taxon>Pseudomonadati</taxon>
        <taxon>Nitrospirota</taxon>
        <taxon>Thermodesulfovibrionia</taxon>
        <taxon>Thermodesulfovibrionales</taxon>
        <taxon>Candidatus Magnetobacteriaceae</taxon>
        <taxon>Candidatus Magnetobacterium</taxon>
    </lineage>
</organism>
<feature type="domain" description="Glycosyltransferase subfamily 4-like N-terminal" evidence="2">
    <location>
        <begin position="21"/>
        <end position="189"/>
    </location>
</feature>
<dbReference type="CDD" id="cd03801">
    <property type="entry name" value="GT4_PimA-like"/>
    <property type="match status" value="1"/>
</dbReference>